<sequence length="625" mass="70781">MPSNLELEVNIHRYLRSLEKRLEAIEGSRQRTESSSRRHQLGDDATGHDVSCPRDTVSPAPQHRGPSSIVVDANVSIGTSFTQLILRSIYGRDSTTHAVTTPDEMRAGNEPGVLHDDLYALPANAAAVLNRYFEHRHLLTPLFHQPSARVMFDAALNCPSQERYKHRPAFVILNMILALCTSHWLEDRATITARKHYDIAMALLQPTLLREWSLECVQALLLGARYLQTTSRGDECWNVLGLAVRIAYGLRLHQEPPSTDPIPLRETKRRIWYVAYMLDMHWSMVYERPPSARSSDFSVSLPEDLDDDCIQEQRILYPSPRQPSNMSFFLQNVKLYRIVEKAITDTATPRNPAELLVSLDNDYQEWLRERPPHLILDIENPNNEPAWILALRGNMVCILIHRQSLELSLHQQQSRSEAAKPESSMTDNILRSSHRICVTAAIESIDIVELRHEQTKKTAGLDWYNIYYLFNAVITLVSYILNPLYSSDRRALDKMDKALHMIKSMSRNHSFAKWAHSFLQQLTSYMHQLLVPQEEGHTQTETLRQSTSQGYTFANDGIASLPATTTGAPTGFPDSSADPFQLDLQTIFGNAQDLSANLETQLESFSAGDLAADPMWMFGDGGHGV</sequence>
<dbReference type="SMART" id="SM00906">
    <property type="entry name" value="Fungal_trans"/>
    <property type="match status" value="1"/>
</dbReference>
<evidence type="ECO:0000313" key="8">
    <source>
        <dbReference type="EMBL" id="BCS28583.1"/>
    </source>
</evidence>
<proteinExistence type="predicted"/>
<reference evidence="8" key="1">
    <citation type="submission" date="2021-01" db="EMBL/GenBank/DDBJ databases">
        <authorList>
            <consortium name="Aspergillus puulaauensis MK2 genome sequencing consortium"/>
            <person name="Kazuki M."/>
            <person name="Futagami T."/>
        </authorList>
    </citation>
    <scope>NUCLEOTIDE SEQUENCE</scope>
    <source>
        <strain evidence="8">MK2</strain>
    </source>
</reference>
<dbReference type="OrthoDB" id="2283488at2759"/>
<dbReference type="RefSeq" id="XP_041560769.1">
    <property type="nucleotide sequence ID" value="XM_041694995.1"/>
</dbReference>
<dbReference type="GO" id="GO:0000435">
    <property type="term" value="P:positive regulation of transcription from RNA polymerase II promoter by galactose"/>
    <property type="evidence" value="ECO:0007669"/>
    <property type="project" value="TreeGrafter"/>
</dbReference>
<evidence type="ECO:0000256" key="1">
    <source>
        <dbReference type="ARBA" id="ARBA00023015"/>
    </source>
</evidence>
<dbReference type="GO" id="GO:0006351">
    <property type="term" value="P:DNA-templated transcription"/>
    <property type="evidence" value="ECO:0007669"/>
    <property type="project" value="InterPro"/>
</dbReference>
<protein>
    <recommendedName>
        <fullName evidence="7">Xylanolytic transcriptional activator regulatory domain-containing protein</fullName>
    </recommendedName>
</protein>
<evidence type="ECO:0000256" key="5">
    <source>
        <dbReference type="SAM" id="MobiDB-lite"/>
    </source>
</evidence>
<evidence type="ECO:0000256" key="2">
    <source>
        <dbReference type="ARBA" id="ARBA00023125"/>
    </source>
</evidence>
<organism evidence="8 9">
    <name type="scientific">Aspergillus puulaauensis</name>
    <dbReference type="NCBI Taxonomy" id="1220207"/>
    <lineage>
        <taxon>Eukaryota</taxon>
        <taxon>Fungi</taxon>
        <taxon>Dikarya</taxon>
        <taxon>Ascomycota</taxon>
        <taxon>Pezizomycotina</taxon>
        <taxon>Eurotiomycetes</taxon>
        <taxon>Eurotiomycetidae</taxon>
        <taxon>Eurotiales</taxon>
        <taxon>Aspergillaceae</taxon>
        <taxon>Aspergillus</taxon>
    </lineage>
</organism>
<keyword evidence="9" id="KW-1185">Reference proteome</keyword>
<dbReference type="GO" id="GO:0000981">
    <property type="term" value="F:DNA-binding transcription factor activity, RNA polymerase II-specific"/>
    <property type="evidence" value="ECO:0007669"/>
    <property type="project" value="TreeGrafter"/>
</dbReference>
<feature type="compositionally biased region" description="Basic and acidic residues" evidence="5">
    <location>
        <begin position="26"/>
        <end position="47"/>
    </location>
</feature>
<dbReference type="InterPro" id="IPR051127">
    <property type="entry name" value="Fungal_SecMet_Regulators"/>
</dbReference>
<evidence type="ECO:0000259" key="7">
    <source>
        <dbReference type="SMART" id="SM00906"/>
    </source>
</evidence>
<dbReference type="PANTHER" id="PTHR47424:SF3">
    <property type="entry name" value="REGULATORY PROTEIN GAL4"/>
    <property type="match status" value="1"/>
</dbReference>
<dbReference type="InterPro" id="IPR007219">
    <property type="entry name" value="XnlR_reg_dom"/>
</dbReference>
<evidence type="ECO:0000256" key="4">
    <source>
        <dbReference type="ARBA" id="ARBA00023242"/>
    </source>
</evidence>
<dbReference type="Proteomes" id="UP000654913">
    <property type="component" value="Chromosome 7"/>
</dbReference>
<dbReference type="GO" id="GO:0000978">
    <property type="term" value="F:RNA polymerase II cis-regulatory region sequence-specific DNA binding"/>
    <property type="evidence" value="ECO:0007669"/>
    <property type="project" value="TreeGrafter"/>
</dbReference>
<keyword evidence="3" id="KW-0804">Transcription</keyword>
<gene>
    <name evidence="8" type="ORF">APUU_70153S</name>
</gene>
<dbReference type="KEGG" id="apuu:APUU_70153S"/>
<feature type="transmembrane region" description="Helical" evidence="6">
    <location>
        <begin position="466"/>
        <end position="485"/>
    </location>
</feature>
<keyword evidence="6" id="KW-0472">Membrane</keyword>
<accession>A0A7R8AT55</accession>
<dbReference type="Pfam" id="PF04082">
    <property type="entry name" value="Fungal_trans"/>
    <property type="match status" value="1"/>
</dbReference>
<evidence type="ECO:0000256" key="6">
    <source>
        <dbReference type="SAM" id="Phobius"/>
    </source>
</evidence>
<dbReference type="GO" id="GO:0005634">
    <property type="term" value="C:nucleus"/>
    <property type="evidence" value="ECO:0007669"/>
    <property type="project" value="TreeGrafter"/>
</dbReference>
<evidence type="ECO:0000256" key="3">
    <source>
        <dbReference type="ARBA" id="ARBA00023163"/>
    </source>
</evidence>
<dbReference type="AlphaFoldDB" id="A0A7R8AT55"/>
<dbReference type="PANTHER" id="PTHR47424">
    <property type="entry name" value="REGULATORY PROTEIN GAL4"/>
    <property type="match status" value="1"/>
</dbReference>
<dbReference type="GO" id="GO:0008270">
    <property type="term" value="F:zinc ion binding"/>
    <property type="evidence" value="ECO:0007669"/>
    <property type="project" value="InterPro"/>
</dbReference>
<keyword evidence="2" id="KW-0238">DNA-binding</keyword>
<feature type="domain" description="Xylanolytic transcriptional activator regulatory" evidence="7">
    <location>
        <begin position="236"/>
        <end position="308"/>
    </location>
</feature>
<keyword evidence="1" id="KW-0805">Transcription regulation</keyword>
<feature type="region of interest" description="Disordered" evidence="5">
    <location>
        <begin position="26"/>
        <end position="67"/>
    </location>
</feature>
<keyword evidence="6" id="KW-0812">Transmembrane</keyword>
<evidence type="ECO:0000313" key="9">
    <source>
        <dbReference type="Proteomes" id="UP000654913"/>
    </source>
</evidence>
<keyword evidence="6" id="KW-1133">Transmembrane helix</keyword>
<dbReference type="CDD" id="cd12148">
    <property type="entry name" value="fungal_TF_MHR"/>
    <property type="match status" value="1"/>
</dbReference>
<keyword evidence="4" id="KW-0539">Nucleus</keyword>
<dbReference type="GeneID" id="64978580"/>
<dbReference type="EMBL" id="AP024449">
    <property type="protein sequence ID" value="BCS28583.1"/>
    <property type="molecule type" value="Genomic_DNA"/>
</dbReference>
<name>A0A7R8AT55_9EURO</name>
<reference evidence="8" key="2">
    <citation type="submission" date="2021-02" db="EMBL/GenBank/DDBJ databases">
        <title>Aspergillus puulaauensis MK2 genome sequence.</title>
        <authorList>
            <person name="Futagami T."/>
            <person name="Mori K."/>
            <person name="Kadooka C."/>
            <person name="Tanaka T."/>
        </authorList>
    </citation>
    <scope>NUCLEOTIDE SEQUENCE</scope>
    <source>
        <strain evidence="8">MK2</strain>
    </source>
</reference>